<evidence type="ECO:0000256" key="1">
    <source>
        <dbReference type="ARBA" id="ARBA00005417"/>
    </source>
</evidence>
<dbReference type="RefSeq" id="WP_188454040.1">
    <property type="nucleotide sequence ID" value="NZ_BMFR01000002.1"/>
</dbReference>
<accession>A0A917H3Q2</accession>
<dbReference type="InterPro" id="IPR027417">
    <property type="entry name" value="P-loop_NTPase"/>
</dbReference>
<keyword evidence="4 6" id="KW-0067">ATP-binding</keyword>
<evidence type="ECO:0000313" key="7">
    <source>
        <dbReference type="Proteomes" id="UP000622860"/>
    </source>
</evidence>
<dbReference type="Gene3D" id="3.40.50.300">
    <property type="entry name" value="P-loop containing nucleotide triphosphate hydrolases"/>
    <property type="match status" value="1"/>
</dbReference>
<dbReference type="GO" id="GO:0022857">
    <property type="term" value="F:transmembrane transporter activity"/>
    <property type="evidence" value="ECO:0007669"/>
    <property type="project" value="TreeGrafter"/>
</dbReference>
<keyword evidence="2" id="KW-0813">Transport</keyword>
<evidence type="ECO:0000313" key="6">
    <source>
        <dbReference type="EMBL" id="GGG66592.1"/>
    </source>
</evidence>
<protein>
    <submittedName>
        <fullName evidence="6">Macrolide ABC transporter ATP-binding protein</fullName>
    </submittedName>
</protein>
<comment type="caution">
    <text evidence="6">The sequence shown here is derived from an EMBL/GenBank/DDBJ whole genome shotgun (WGS) entry which is preliminary data.</text>
</comment>
<evidence type="ECO:0000259" key="5">
    <source>
        <dbReference type="PROSITE" id="PS50893"/>
    </source>
</evidence>
<dbReference type="PANTHER" id="PTHR24220:SF86">
    <property type="entry name" value="ABC TRANSPORTER ABCH.1"/>
    <property type="match status" value="1"/>
</dbReference>
<dbReference type="InterPro" id="IPR017911">
    <property type="entry name" value="MacB-like_ATP-bd"/>
</dbReference>
<name>A0A917H3Q2_9BACI</name>
<dbReference type="EMBL" id="BMFR01000002">
    <property type="protein sequence ID" value="GGG66592.1"/>
    <property type="molecule type" value="Genomic_DNA"/>
</dbReference>
<evidence type="ECO:0000256" key="2">
    <source>
        <dbReference type="ARBA" id="ARBA00022448"/>
    </source>
</evidence>
<dbReference type="GO" id="GO:0098796">
    <property type="term" value="C:membrane protein complex"/>
    <property type="evidence" value="ECO:0007669"/>
    <property type="project" value="UniProtKB-ARBA"/>
</dbReference>
<dbReference type="Proteomes" id="UP000622860">
    <property type="component" value="Unassembled WGS sequence"/>
</dbReference>
<dbReference type="PROSITE" id="PS00211">
    <property type="entry name" value="ABC_TRANSPORTER_1"/>
    <property type="match status" value="1"/>
</dbReference>
<proteinExistence type="inferred from homology"/>
<reference evidence="6" key="1">
    <citation type="journal article" date="2014" name="Int. J. Syst. Evol. Microbiol.">
        <title>Complete genome sequence of Corynebacterium casei LMG S-19264T (=DSM 44701T), isolated from a smear-ripened cheese.</title>
        <authorList>
            <consortium name="US DOE Joint Genome Institute (JGI-PGF)"/>
            <person name="Walter F."/>
            <person name="Albersmeier A."/>
            <person name="Kalinowski J."/>
            <person name="Ruckert C."/>
        </authorList>
    </citation>
    <scope>NUCLEOTIDE SEQUENCE</scope>
    <source>
        <strain evidence="6">CGMCC 1.12754</strain>
    </source>
</reference>
<dbReference type="GO" id="GO:0016887">
    <property type="term" value="F:ATP hydrolysis activity"/>
    <property type="evidence" value="ECO:0007669"/>
    <property type="project" value="InterPro"/>
</dbReference>
<dbReference type="InterPro" id="IPR003439">
    <property type="entry name" value="ABC_transporter-like_ATP-bd"/>
</dbReference>
<dbReference type="GO" id="GO:0005524">
    <property type="term" value="F:ATP binding"/>
    <property type="evidence" value="ECO:0007669"/>
    <property type="project" value="UniProtKB-KW"/>
</dbReference>
<dbReference type="CDD" id="cd03255">
    <property type="entry name" value="ABC_MJ0796_LolCDE_FtsE"/>
    <property type="match status" value="1"/>
</dbReference>
<sequence>MVKTIRCKDVNKSYEGDGVATHAVQDIDLMFHKGEFIAMVGPSGSGKSTLLSLIGTLDKPTTGEILYDGKKMSKMKKKEIADFRFEHIGFVFQQFHLLPTLTALENVMTPLFARKVPYHKTDRAKEVLTQVGLKDKFNSLPSQLSGGQQQRVAIARALVHEPDWLLADEPTGNLDTETGDTIFELIQKLNKEKGCGVIFVTHDQKLAEKAERVIDMQDGRVLNANTSIWEPLYK</sequence>
<reference evidence="6" key="2">
    <citation type="submission" date="2020-09" db="EMBL/GenBank/DDBJ databases">
        <authorList>
            <person name="Sun Q."/>
            <person name="Zhou Y."/>
        </authorList>
    </citation>
    <scope>NUCLEOTIDE SEQUENCE</scope>
    <source>
        <strain evidence="6">CGMCC 1.12754</strain>
    </source>
</reference>
<organism evidence="6 7">
    <name type="scientific">Virgibacillus oceani</name>
    <dbReference type="NCBI Taxonomy" id="1479511"/>
    <lineage>
        <taxon>Bacteria</taxon>
        <taxon>Bacillati</taxon>
        <taxon>Bacillota</taxon>
        <taxon>Bacilli</taxon>
        <taxon>Bacillales</taxon>
        <taxon>Bacillaceae</taxon>
        <taxon>Virgibacillus</taxon>
    </lineage>
</organism>
<gene>
    <name evidence="6" type="ORF">GCM10011398_07810</name>
</gene>
<dbReference type="InterPro" id="IPR003593">
    <property type="entry name" value="AAA+_ATPase"/>
</dbReference>
<dbReference type="PROSITE" id="PS50893">
    <property type="entry name" value="ABC_TRANSPORTER_2"/>
    <property type="match status" value="1"/>
</dbReference>
<keyword evidence="7" id="KW-1185">Reference proteome</keyword>
<comment type="similarity">
    <text evidence="1">Belongs to the ABC transporter superfamily.</text>
</comment>
<dbReference type="InterPro" id="IPR015854">
    <property type="entry name" value="ABC_transpr_LolD-like"/>
</dbReference>
<evidence type="ECO:0000256" key="4">
    <source>
        <dbReference type="ARBA" id="ARBA00022840"/>
    </source>
</evidence>
<evidence type="ECO:0000256" key="3">
    <source>
        <dbReference type="ARBA" id="ARBA00022741"/>
    </source>
</evidence>
<feature type="domain" description="ABC transporter" evidence="5">
    <location>
        <begin position="5"/>
        <end position="234"/>
    </location>
</feature>
<dbReference type="PANTHER" id="PTHR24220">
    <property type="entry name" value="IMPORT ATP-BINDING PROTEIN"/>
    <property type="match status" value="1"/>
</dbReference>
<dbReference type="AlphaFoldDB" id="A0A917H3Q2"/>
<dbReference type="Pfam" id="PF00005">
    <property type="entry name" value="ABC_tran"/>
    <property type="match status" value="1"/>
</dbReference>
<keyword evidence="3" id="KW-0547">Nucleotide-binding</keyword>
<dbReference type="SMART" id="SM00382">
    <property type="entry name" value="AAA"/>
    <property type="match status" value="1"/>
</dbReference>
<dbReference type="FunFam" id="3.40.50.300:FF:000032">
    <property type="entry name" value="Export ABC transporter ATP-binding protein"/>
    <property type="match status" value="1"/>
</dbReference>
<dbReference type="InterPro" id="IPR017871">
    <property type="entry name" value="ABC_transporter-like_CS"/>
</dbReference>
<dbReference type="GO" id="GO:0005886">
    <property type="term" value="C:plasma membrane"/>
    <property type="evidence" value="ECO:0007669"/>
    <property type="project" value="TreeGrafter"/>
</dbReference>
<dbReference type="SUPFAM" id="SSF52540">
    <property type="entry name" value="P-loop containing nucleoside triphosphate hydrolases"/>
    <property type="match status" value="1"/>
</dbReference>